<sequence length="111" mass="13464">MSRRPQVGRPRRFRQRCRVHGRPVSNVQKNLCRIWCGPPPPTLRDRVLLAVWRVEEFWNRHVRYRELYRQLDIARELYRAREMSEEELSEAGERILQRIKDSRAAKQEPGD</sequence>
<name>A0A918Q741_9ACTN</name>
<proteinExistence type="predicted"/>
<evidence type="ECO:0000313" key="2">
    <source>
        <dbReference type="Proteomes" id="UP000630936"/>
    </source>
</evidence>
<dbReference type="EMBL" id="BMWG01000007">
    <property type="protein sequence ID" value="GGZ33243.1"/>
    <property type="molecule type" value="Genomic_DNA"/>
</dbReference>
<protein>
    <submittedName>
        <fullName evidence="1">Uncharacterized protein</fullName>
    </submittedName>
</protein>
<comment type="caution">
    <text evidence="1">The sequence shown here is derived from an EMBL/GenBank/DDBJ whole genome shotgun (WGS) entry which is preliminary data.</text>
</comment>
<reference evidence="1" key="2">
    <citation type="submission" date="2020-09" db="EMBL/GenBank/DDBJ databases">
        <authorList>
            <person name="Sun Q."/>
            <person name="Ohkuma M."/>
        </authorList>
    </citation>
    <scope>NUCLEOTIDE SEQUENCE</scope>
    <source>
        <strain evidence="1">JCM 4988</strain>
    </source>
</reference>
<dbReference type="Proteomes" id="UP000630936">
    <property type="component" value="Unassembled WGS sequence"/>
</dbReference>
<reference evidence="1" key="1">
    <citation type="journal article" date="2014" name="Int. J. Syst. Evol. Microbiol.">
        <title>Complete genome sequence of Corynebacterium casei LMG S-19264T (=DSM 44701T), isolated from a smear-ripened cheese.</title>
        <authorList>
            <consortium name="US DOE Joint Genome Institute (JGI-PGF)"/>
            <person name="Walter F."/>
            <person name="Albersmeier A."/>
            <person name="Kalinowski J."/>
            <person name="Ruckert C."/>
        </authorList>
    </citation>
    <scope>NUCLEOTIDE SEQUENCE</scope>
    <source>
        <strain evidence="1">JCM 4988</strain>
    </source>
</reference>
<accession>A0A918Q741</accession>
<evidence type="ECO:0000313" key="1">
    <source>
        <dbReference type="EMBL" id="GGZ33243.1"/>
    </source>
</evidence>
<organism evidence="1 2">
    <name type="scientific">Streptomyces inusitatus</name>
    <dbReference type="NCBI Taxonomy" id="68221"/>
    <lineage>
        <taxon>Bacteria</taxon>
        <taxon>Bacillati</taxon>
        <taxon>Actinomycetota</taxon>
        <taxon>Actinomycetes</taxon>
        <taxon>Kitasatosporales</taxon>
        <taxon>Streptomycetaceae</taxon>
        <taxon>Streptomyces</taxon>
    </lineage>
</organism>
<dbReference type="AlphaFoldDB" id="A0A918Q741"/>
<gene>
    <name evidence="1" type="ORF">GCM10010387_29220</name>
</gene>
<keyword evidence="2" id="KW-1185">Reference proteome</keyword>